<evidence type="ECO:0000313" key="1">
    <source>
        <dbReference type="EMBL" id="KAJ1368383.1"/>
    </source>
</evidence>
<evidence type="ECO:0000313" key="2">
    <source>
        <dbReference type="Proteomes" id="UP001196413"/>
    </source>
</evidence>
<comment type="caution">
    <text evidence="1">The sequence shown here is derived from an EMBL/GenBank/DDBJ whole genome shotgun (WGS) entry which is preliminary data.</text>
</comment>
<dbReference type="EMBL" id="JAHQIW010006175">
    <property type="protein sequence ID" value="KAJ1368383.1"/>
    <property type="molecule type" value="Genomic_DNA"/>
</dbReference>
<accession>A0AAD5R2G4</accession>
<dbReference type="AlphaFoldDB" id="A0AAD5R2G4"/>
<name>A0AAD5R2G4_PARTN</name>
<sequence length="88" mass="10634">MLSNFWDRQDMLWELLDNKKKNDTDIYKEQLRKLQEKHPEQLITAPLQNNARRHIAKSICHILEKWTKLLYHIHHIALTYSIIVSFAP</sequence>
<organism evidence="1 2">
    <name type="scientific">Parelaphostrongylus tenuis</name>
    <name type="common">Meningeal worm</name>
    <dbReference type="NCBI Taxonomy" id="148309"/>
    <lineage>
        <taxon>Eukaryota</taxon>
        <taxon>Metazoa</taxon>
        <taxon>Ecdysozoa</taxon>
        <taxon>Nematoda</taxon>
        <taxon>Chromadorea</taxon>
        <taxon>Rhabditida</taxon>
        <taxon>Rhabditina</taxon>
        <taxon>Rhabditomorpha</taxon>
        <taxon>Strongyloidea</taxon>
        <taxon>Metastrongylidae</taxon>
        <taxon>Parelaphostrongylus</taxon>
    </lineage>
</organism>
<dbReference type="Proteomes" id="UP001196413">
    <property type="component" value="Unassembled WGS sequence"/>
</dbReference>
<dbReference type="Pfam" id="PF01359">
    <property type="entry name" value="Transposase_1"/>
    <property type="match status" value="1"/>
</dbReference>
<keyword evidence="2" id="KW-1185">Reference proteome</keyword>
<dbReference type="InterPro" id="IPR001888">
    <property type="entry name" value="Transposase_1"/>
</dbReference>
<protein>
    <submittedName>
        <fullName evidence="1">Uncharacterized protein</fullName>
    </submittedName>
</protein>
<gene>
    <name evidence="1" type="ORF">KIN20_029508</name>
</gene>
<reference evidence="1" key="1">
    <citation type="submission" date="2021-06" db="EMBL/GenBank/DDBJ databases">
        <title>Parelaphostrongylus tenuis whole genome reference sequence.</title>
        <authorList>
            <person name="Garwood T.J."/>
            <person name="Larsen P.A."/>
            <person name="Fountain-Jones N.M."/>
            <person name="Garbe J.R."/>
            <person name="Macchietto M.G."/>
            <person name="Kania S.A."/>
            <person name="Gerhold R.W."/>
            <person name="Richards J.E."/>
            <person name="Wolf T.M."/>
        </authorList>
    </citation>
    <scope>NUCLEOTIDE SEQUENCE</scope>
    <source>
        <strain evidence="1">MNPRO001-30</strain>
        <tissue evidence="1">Meninges</tissue>
    </source>
</reference>
<proteinExistence type="predicted"/>